<keyword evidence="2" id="KW-0732">Signal</keyword>
<dbReference type="EMBL" id="JH668332">
    <property type="protein sequence ID" value="KAG6446350.1"/>
    <property type="molecule type" value="Genomic_DNA"/>
</dbReference>
<dbReference type="AlphaFoldDB" id="A0A921YWK6"/>
<evidence type="ECO:0000256" key="2">
    <source>
        <dbReference type="ARBA" id="ARBA00022729"/>
    </source>
</evidence>
<comment type="caution">
    <text evidence="4">The sequence shown here is derived from an EMBL/GenBank/DDBJ whole genome shotgun (WGS) entry which is preliminary data.</text>
</comment>
<dbReference type="GO" id="GO:0005615">
    <property type="term" value="C:extracellular space"/>
    <property type="evidence" value="ECO:0007669"/>
    <property type="project" value="TreeGrafter"/>
</dbReference>
<organism evidence="4 5">
    <name type="scientific">Manduca sexta</name>
    <name type="common">Tobacco hawkmoth</name>
    <name type="synonym">Tobacco hornworm</name>
    <dbReference type="NCBI Taxonomy" id="7130"/>
    <lineage>
        <taxon>Eukaryota</taxon>
        <taxon>Metazoa</taxon>
        <taxon>Ecdysozoa</taxon>
        <taxon>Arthropoda</taxon>
        <taxon>Hexapoda</taxon>
        <taxon>Insecta</taxon>
        <taxon>Pterygota</taxon>
        <taxon>Neoptera</taxon>
        <taxon>Endopterygota</taxon>
        <taxon>Lepidoptera</taxon>
        <taxon>Glossata</taxon>
        <taxon>Ditrysia</taxon>
        <taxon>Bombycoidea</taxon>
        <taxon>Sphingidae</taxon>
        <taxon>Sphinginae</taxon>
        <taxon>Sphingini</taxon>
        <taxon>Manduca</taxon>
    </lineage>
</organism>
<evidence type="ECO:0000313" key="5">
    <source>
        <dbReference type="Proteomes" id="UP000791440"/>
    </source>
</evidence>
<evidence type="ECO:0000256" key="1">
    <source>
        <dbReference type="ARBA" id="ARBA00022460"/>
    </source>
</evidence>
<dbReference type="PANTHER" id="PTHR12236">
    <property type="entry name" value="STRUCTURAL CONTITUENT OF CUTICLE"/>
    <property type="match status" value="1"/>
</dbReference>
<evidence type="ECO:0000313" key="4">
    <source>
        <dbReference type="EMBL" id="KAG6446350.1"/>
    </source>
</evidence>
<evidence type="ECO:0008006" key="6">
    <source>
        <dbReference type="Google" id="ProtNLM"/>
    </source>
</evidence>
<gene>
    <name evidence="4" type="ORF">O3G_MSEX004470</name>
</gene>
<evidence type="ECO:0000256" key="3">
    <source>
        <dbReference type="PROSITE-ProRule" id="PRU00497"/>
    </source>
</evidence>
<dbReference type="InterPro" id="IPR031311">
    <property type="entry name" value="CHIT_BIND_RR_consensus"/>
</dbReference>
<dbReference type="Pfam" id="PF00379">
    <property type="entry name" value="Chitin_bind_4"/>
    <property type="match status" value="1"/>
</dbReference>
<keyword evidence="1 3" id="KW-0193">Cuticle</keyword>
<dbReference type="InterPro" id="IPR051217">
    <property type="entry name" value="Insect_Cuticle_Struc_Prot"/>
</dbReference>
<dbReference type="GO" id="GO:0042302">
    <property type="term" value="F:structural constituent of cuticle"/>
    <property type="evidence" value="ECO:0007669"/>
    <property type="project" value="UniProtKB-UniRule"/>
</dbReference>
<sequence>MKIFVLMAWRCAHGSPVAMLQHATSSQSIHCLPPMDFTKLRQTKYEFKYEVADHQTGDRKTHWESRDGDRVRGVYTLFEPDGALRTVEYTADALHGFNAVVKRKIAPKHQLSSTHEAIYPNRLTPDLEHPAEKKGVLNAEHAINKAYLRPKPVYNPGVNFSVDHGLKKPAGPPFAF</sequence>
<accession>A0A921YWK6</accession>
<dbReference type="InterPro" id="IPR000618">
    <property type="entry name" value="Insect_cuticle"/>
</dbReference>
<reference evidence="4" key="2">
    <citation type="submission" date="2020-12" db="EMBL/GenBank/DDBJ databases">
        <authorList>
            <person name="Kanost M."/>
        </authorList>
    </citation>
    <scope>NUCLEOTIDE SEQUENCE</scope>
</reference>
<keyword evidence="5" id="KW-1185">Reference proteome</keyword>
<reference evidence="4" key="1">
    <citation type="journal article" date="2016" name="Insect Biochem. Mol. Biol.">
        <title>Multifaceted biological insights from a draft genome sequence of the tobacco hornworm moth, Manduca sexta.</title>
        <authorList>
            <person name="Kanost M.R."/>
            <person name="Arrese E.L."/>
            <person name="Cao X."/>
            <person name="Chen Y.R."/>
            <person name="Chellapilla S."/>
            <person name="Goldsmith M.R."/>
            <person name="Grosse-Wilde E."/>
            <person name="Heckel D.G."/>
            <person name="Herndon N."/>
            <person name="Jiang H."/>
            <person name="Papanicolaou A."/>
            <person name="Qu J."/>
            <person name="Soulages J.L."/>
            <person name="Vogel H."/>
            <person name="Walters J."/>
            <person name="Waterhouse R.M."/>
            <person name="Ahn S.J."/>
            <person name="Almeida F.C."/>
            <person name="An C."/>
            <person name="Aqrawi P."/>
            <person name="Bretschneider A."/>
            <person name="Bryant W.B."/>
            <person name="Bucks S."/>
            <person name="Chao H."/>
            <person name="Chevignon G."/>
            <person name="Christen J.M."/>
            <person name="Clarke D.F."/>
            <person name="Dittmer N.T."/>
            <person name="Ferguson L.C.F."/>
            <person name="Garavelou S."/>
            <person name="Gordon K.H.J."/>
            <person name="Gunaratna R.T."/>
            <person name="Han Y."/>
            <person name="Hauser F."/>
            <person name="He Y."/>
            <person name="Heidel-Fischer H."/>
            <person name="Hirsh A."/>
            <person name="Hu Y."/>
            <person name="Jiang H."/>
            <person name="Kalra D."/>
            <person name="Klinner C."/>
            <person name="Konig C."/>
            <person name="Kovar C."/>
            <person name="Kroll A.R."/>
            <person name="Kuwar S.S."/>
            <person name="Lee S.L."/>
            <person name="Lehman R."/>
            <person name="Li K."/>
            <person name="Li Z."/>
            <person name="Liang H."/>
            <person name="Lovelace S."/>
            <person name="Lu Z."/>
            <person name="Mansfield J.H."/>
            <person name="McCulloch K.J."/>
            <person name="Mathew T."/>
            <person name="Morton B."/>
            <person name="Muzny D.M."/>
            <person name="Neunemann D."/>
            <person name="Ongeri F."/>
            <person name="Pauchet Y."/>
            <person name="Pu L.L."/>
            <person name="Pyrousis I."/>
            <person name="Rao X.J."/>
            <person name="Redding A."/>
            <person name="Roesel C."/>
            <person name="Sanchez-Gracia A."/>
            <person name="Schaack S."/>
            <person name="Shukla A."/>
            <person name="Tetreau G."/>
            <person name="Wang Y."/>
            <person name="Xiong G.H."/>
            <person name="Traut W."/>
            <person name="Walsh T.K."/>
            <person name="Worley K.C."/>
            <person name="Wu D."/>
            <person name="Wu W."/>
            <person name="Wu Y.Q."/>
            <person name="Zhang X."/>
            <person name="Zou Z."/>
            <person name="Zucker H."/>
            <person name="Briscoe A.D."/>
            <person name="Burmester T."/>
            <person name="Clem R.J."/>
            <person name="Feyereisen R."/>
            <person name="Grimmelikhuijzen C.J.P."/>
            <person name="Hamodrakas S.J."/>
            <person name="Hansson B.S."/>
            <person name="Huguet E."/>
            <person name="Jermiin L.S."/>
            <person name="Lan Q."/>
            <person name="Lehman H.K."/>
            <person name="Lorenzen M."/>
            <person name="Merzendorfer H."/>
            <person name="Michalopoulos I."/>
            <person name="Morton D.B."/>
            <person name="Muthukrishnan S."/>
            <person name="Oakeshott J.G."/>
            <person name="Palmer W."/>
            <person name="Park Y."/>
            <person name="Passarelli A.L."/>
            <person name="Rozas J."/>
            <person name="Schwartz L.M."/>
            <person name="Smith W."/>
            <person name="Southgate A."/>
            <person name="Vilcinskas A."/>
            <person name="Vogt R."/>
            <person name="Wang P."/>
            <person name="Werren J."/>
            <person name="Yu X.Q."/>
            <person name="Zhou J.J."/>
            <person name="Brown S.J."/>
            <person name="Scherer S.E."/>
            <person name="Richards S."/>
            <person name="Blissard G.W."/>
        </authorList>
    </citation>
    <scope>NUCLEOTIDE SEQUENCE</scope>
</reference>
<proteinExistence type="predicted"/>
<dbReference type="PANTHER" id="PTHR12236:SF95">
    <property type="entry name" value="CUTICULAR PROTEIN 76BD, ISOFORM C-RELATED"/>
    <property type="match status" value="1"/>
</dbReference>
<dbReference type="PROSITE" id="PS00233">
    <property type="entry name" value="CHIT_BIND_RR_1"/>
    <property type="match status" value="1"/>
</dbReference>
<dbReference type="PROSITE" id="PS51155">
    <property type="entry name" value="CHIT_BIND_RR_2"/>
    <property type="match status" value="1"/>
</dbReference>
<protein>
    <recommendedName>
        <fullName evidence="6">Cuticle protein 19</fullName>
    </recommendedName>
</protein>
<dbReference type="Proteomes" id="UP000791440">
    <property type="component" value="Unassembled WGS sequence"/>
</dbReference>
<dbReference type="GO" id="GO:0031012">
    <property type="term" value="C:extracellular matrix"/>
    <property type="evidence" value="ECO:0007669"/>
    <property type="project" value="TreeGrafter"/>
</dbReference>
<name>A0A921YWK6_MANSE</name>